<sequence>MAMEDESKVKKGLKEEKEQLNQKWLEQLLNNPRWGPSVVKLAMARKKENRNKRGEAFNCFVLSRPQNAFEEDEYRKFLDKLKNNINDFSGTTRFQIALFTADNHHWTAFDFFIVDGKLHVFCLDAANDSAGDAALDEIMSRFPDCDAYRLEPDRDPKAKDSKHFRLIQTDRENCSRMTIEHILLLSKKKFLFNENFANYKVVNGVKLINPDALFRQSPDLYRMTQIDSILDSLMIASPKEAQQLVSKKGLNPEQYRDLLGHTSGKQSKSSKNTTIDYKRQRVEKNLLAFLAESEQKHLEDIIDNSEKQWSEFLEMSKSERTQFLLGNIREKPFKEIVGNILGKGIKDRLDHKKYIENDVIKKSSFTLFRGIDKHFEIKKIKAEINELEKALKIVNQLSNDTSADEVLLHLQKQKLPLAVKGEMESAREIYTTVDREKSNLQSHKIN</sequence>
<comment type="caution">
    <text evidence="2">The sequence shown here is derived from an EMBL/GenBank/DDBJ whole genome shotgun (WGS) entry which is preliminary data.</text>
</comment>
<evidence type="ECO:0000313" key="2">
    <source>
        <dbReference type="EMBL" id="HAU1881451.1"/>
    </source>
</evidence>
<dbReference type="AlphaFoldDB" id="A0AAN5PJ36"/>
<gene>
    <name evidence="2" type="primary">lem17</name>
    <name evidence="2" type="ORF">JBJ86_14510</name>
</gene>
<dbReference type="RefSeq" id="WP_010947665.1">
    <property type="nucleotide sequence ID" value="NZ_BBUK01000066.1"/>
</dbReference>
<feature type="region of interest" description="Disordered" evidence="1">
    <location>
        <begin position="255"/>
        <end position="274"/>
    </location>
</feature>
<dbReference type="Proteomes" id="UP000866496">
    <property type="component" value="Unassembled WGS sequence"/>
</dbReference>
<dbReference type="GeneID" id="57035940"/>
<evidence type="ECO:0000256" key="1">
    <source>
        <dbReference type="SAM" id="MobiDB-lite"/>
    </source>
</evidence>
<name>A0AAN5PJ36_LEGPN</name>
<evidence type="ECO:0000313" key="3">
    <source>
        <dbReference type="Proteomes" id="UP000866496"/>
    </source>
</evidence>
<protein>
    <submittedName>
        <fullName evidence="2">Dot/Icm T4SS effector Lem17</fullName>
    </submittedName>
</protein>
<proteinExistence type="predicted"/>
<organism evidence="2 3">
    <name type="scientific">Legionella pneumophila</name>
    <dbReference type="NCBI Taxonomy" id="446"/>
    <lineage>
        <taxon>Bacteria</taxon>
        <taxon>Pseudomonadati</taxon>
        <taxon>Pseudomonadota</taxon>
        <taxon>Gammaproteobacteria</taxon>
        <taxon>Legionellales</taxon>
        <taxon>Legionellaceae</taxon>
        <taxon>Legionella</taxon>
    </lineage>
</organism>
<accession>A0AAN5PJ36</accession>
<reference evidence="2" key="2">
    <citation type="submission" date="2019-10" db="EMBL/GenBank/DDBJ databases">
        <authorList>
            <consortium name="NCBI Pathogen Detection Project"/>
        </authorList>
    </citation>
    <scope>NUCLEOTIDE SEQUENCE</scope>
    <source>
        <strain evidence="2">AZ00058701</strain>
    </source>
</reference>
<dbReference type="EMBL" id="DACWHX010000023">
    <property type="protein sequence ID" value="HAU1881451.1"/>
    <property type="molecule type" value="Genomic_DNA"/>
</dbReference>
<reference evidence="2" key="1">
    <citation type="journal article" date="2018" name="Genome Biol.">
        <title>SKESA: strategic k-mer extension for scrupulous assemblies.</title>
        <authorList>
            <person name="Souvorov A."/>
            <person name="Agarwala R."/>
            <person name="Lipman D.J."/>
        </authorList>
    </citation>
    <scope>NUCLEOTIDE SEQUENCE</scope>
    <source>
        <strain evidence="2">AZ00058701</strain>
    </source>
</reference>
<feature type="compositionally biased region" description="Polar residues" evidence="1">
    <location>
        <begin position="263"/>
        <end position="274"/>
    </location>
</feature>